<name>A0A9W6EZC4_9CHLO</name>
<feature type="compositionally biased region" description="Low complexity" evidence="1">
    <location>
        <begin position="72"/>
        <end position="82"/>
    </location>
</feature>
<feature type="compositionally biased region" description="Low complexity" evidence="1">
    <location>
        <begin position="95"/>
        <end position="105"/>
    </location>
</feature>
<dbReference type="EMBL" id="BRXU01000003">
    <property type="protein sequence ID" value="GLC50622.1"/>
    <property type="molecule type" value="Genomic_DNA"/>
</dbReference>
<dbReference type="Proteomes" id="UP001165080">
    <property type="component" value="Unassembled WGS sequence"/>
</dbReference>
<gene>
    <name evidence="2" type="primary">PLEST005991</name>
    <name evidence="2" type="ORF">PLESTB_000400400</name>
</gene>
<proteinExistence type="predicted"/>
<dbReference type="AlphaFoldDB" id="A0A9W6EZC4"/>
<sequence>MALQSVEDAVKTCGFVVTLIDEHRDELEACNQFTRGLAAKLLEEGQELSSAKDTIAALQQQVASLELQLLSTSQVPPQQQPTAAERPTTSEPSCQQHQQQQQQQQQQLEAALGELESLRGQLADLTTRQQQQVAATEVAVAEVAELRRLAAEVEPLRQRVEEAESAAEAMRLQTAISGQQLRRQLEASRGQQVAALQLRLAAVEKEAATARSEHVSCKFEYDILVWKYEKLIAEKIVLQRLYDVLYTSEELTLEDVGEAVVKAHDGLCQLAEAAKARRLRREQYRREAQQRCNMVVTSWCR</sequence>
<comment type="caution">
    <text evidence="2">The sequence shown here is derived from an EMBL/GenBank/DDBJ whole genome shotgun (WGS) entry which is preliminary data.</text>
</comment>
<protein>
    <submittedName>
        <fullName evidence="2">Uncharacterized protein</fullName>
    </submittedName>
</protein>
<feature type="region of interest" description="Disordered" evidence="1">
    <location>
        <begin position="72"/>
        <end position="105"/>
    </location>
</feature>
<evidence type="ECO:0000313" key="3">
    <source>
        <dbReference type="Proteomes" id="UP001165080"/>
    </source>
</evidence>
<accession>A0A9W6EZC4</accession>
<reference evidence="2 3" key="1">
    <citation type="journal article" date="2023" name="Commun. Biol.">
        <title>Reorganization of the ancestral sex-determining regions during the evolution of trioecy in Pleodorina starrii.</title>
        <authorList>
            <person name="Takahashi K."/>
            <person name="Suzuki S."/>
            <person name="Kawai-Toyooka H."/>
            <person name="Yamamoto K."/>
            <person name="Hamaji T."/>
            <person name="Ootsuki R."/>
            <person name="Yamaguchi H."/>
            <person name="Kawachi M."/>
            <person name="Higashiyama T."/>
            <person name="Nozaki H."/>
        </authorList>
    </citation>
    <scope>NUCLEOTIDE SEQUENCE [LARGE SCALE GENOMIC DNA]</scope>
    <source>
        <strain evidence="2 3">NIES-4479</strain>
    </source>
</reference>
<keyword evidence="3" id="KW-1185">Reference proteome</keyword>
<organism evidence="2 3">
    <name type="scientific">Pleodorina starrii</name>
    <dbReference type="NCBI Taxonomy" id="330485"/>
    <lineage>
        <taxon>Eukaryota</taxon>
        <taxon>Viridiplantae</taxon>
        <taxon>Chlorophyta</taxon>
        <taxon>core chlorophytes</taxon>
        <taxon>Chlorophyceae</taxon>
        <taxon>CS clade</taxon>
        <taxon>Chlamydomonadales</taxon>
        <taxon>Volvocaceae</taxon>
        <taxon>Pleodorina</taxon>
    </lineage>
</organism>
<evidence type="ECO:0000313" key="2">
    <source>
        <dbReference type="EMBL" id="GLC50622.1"/>
    </source>
</evidence>
<evidence type="ECO:0000256" key="1">
    <source>
        <dbReference type="SAM" id="MobiDB-lite"/>
    </source>
</evidence>